<dbReference type="HAMAP" id="MF_03141">
    <property type="entry name" value="lis1"/>
    <property type="match status" value="1"/>
</dbReference>
<keyword evidence="2 11" id="KW-0963">Cytoplasm</keyword>
<keyword evidence="1 11" id="KW-0813">Transport</keyword>
<dbReference type="InterPro" id="IPR017252">
    <property type="entry name" value="Dynein_regulator_LIS1"/>
</dbReference>
<accession>A0A8S3WWL4</accession>
<dbReference type="PROSITE" id="PS50896">
    <property type="entry name" value="LISH"/>
    <property type="match status" value="1"/>
</dbReference>
<protein>
    <recommendedName>
        <fullName evidence="11">Lissencephaly-1 homolog</fullName>
    </recommendedName>
</protein>
<comment type="caution">
    <text evidence="14">The sequence shown here is derived from an EMBL/GenBank/DDBJ whole genome shotgun (WGS) entry which is preliminary data.</text>
</comment>
<dbReference type="SMART" id="SM00320">
    <property type="entry name" value="WD40"/>
    <property type="match status" value="7"/>
</dbReference>
<comment type="similarity">
    <text evidence="11">Belongs to the WD repeat LIS1/nudF family.</text>
</comment>
<dbReference type="PROSITE" id="PS00678">
    <property type="entry name" value="WD_REPEATS_1"/>
    <property type="match status" value="7"/>
</dbReference>
<keyword evidence="3 12" id="KW-0853">WD repeat</keyword>
<dbReference type="GO" id="GO:0005813">
    <property type="term" value="C:centrosome"/>
    <property type="evidence" value="ECO:0007669"/>
    <property type="project" value="UniProtKB-SubCell"/>
</dbReference>
<feature type="repeat" description="WD" evidence="12">
    <location>
        <begin position="146"/>
        <end position="180"/>
    </location>
</feature>
<dbReference type="PROSITE" id="PS50294">
    <property type="entry name" value="WD_REPEATS_REGION"/>
    <property type="match status" value="6"/>
</dbReference>
<dbReference type="CDD" id="cd00200">
    <property type="entry name" value="WD40"/>
    <property type="match status" value="1"/>
</dbReference>
<keyword evidence="9 11" id="KW-0206">Cytoskeleton</keyword>
<dbReference type="GO" id="GO:0023052">
    <property type="term" value="P:signaling"/>
    <property type="evidence" value="ECO:0007669"/>
    <property type="project" value="UniProtKB-ARBA"/>
</dbReference>
<dbReference type="PANTHER" id="PTHR19848">
    <property type="entry name" value="WD40 REPEAT PROTEIN"/>
    <property type="match status" value="1"/>
</dbReference>
<evidence type="ECO:0000256" key="8">
    <source>
        <dbReference type="ARBA" id="ARBA00023054"/>
    </source>
</evidence>
<feature type="repeat" description="WD" evidence="12">
    <location>
        <begin position="337"/>
        <end position="378"/>
    </location>
</feature>
<evidence type="ECO:0000256" key="4">
    <source>
        <dbReference type="ARBA" id="ARBA00022618"/>
    </source>
</evidence>
<sequence length="413" mass="46414">MKMVLSQRQREELNKAIADYLGSNGYTDALEAFKKEAEMTGEMDRKFGGLLEKKWTSVIRLQKKVMELESKLSEAQKEFMEGAPTRGKRTPAEWIPRPPEKFCLTGHRATITKVIFHPVFSLMVSSSEDATIRVWEFESGVYERTLKGHTDSVQDIAFDHHGKLLVSCSADMSIKLWDFNQTFECIKTMHGHEHNVSSVAFSPSGDIVYSASRDKTIKAWDVATGYCVKTFKGHREWVRMVRVSADGTMLASCSNDQTVRIWNTDTNTNECKMELREHEHVVECVAWAPEAAAAAINEAAGGDNRRASHVGPFLASGSRDKTVKIWDVGTGQCVATLVGHDNWVRGAAWHPGGRFLLTASDDKTLRVWDVAHTRCLKTLYAHQHFATSLDFHKSLPYVISGSVDLTVKVWECR</sequence>
<dbReference type="PROSITE" id="PS50082">
    <property type="entry name" value="WD_REPEATS_2"/>
    <property type="match status" value="7"/>
</dbReference>
<dbReference type="PANTHER" id="PTHR19848:SF8">
    <property type="entry name" value="F-BOX AND WD REPEAT DOMAIN CONTAINING 7"/>
    <property type="match status" value="1"/>
</dbReference>
<dbReference type="InterPro" id="IPR056795">
    <property type="entry name" value="PAC1-like_LisH-like_dom"/>
</dbReference>
<dbReference type="AlphaFoldDB" id="A0A8S3WWL4"/>
<feature type="domain" description="PAC1-like LisH-like dimerisation" evidence="13">
    <location>
        <begin position="7"/>
        <end position="41"/>
    </location>
</feature>
<comment type="subcellular location">
    <subcellularLocation>
        <location evidence="11">Cytoplasm</location>
        <location evidence="11">Cytoskeleton</location>
    </subcellularLocation>
    <subcellularLocation>
        <location evidence="11">Cytoplasm</location>
        <location evidence="11">Cytoskeleton</location>
        <location evidence="11">Microtubule organizing center</location>
        <location evidence="11">Centrosome</location>
    </subcellularLocation>
    <text evidence="11">Localizes to the plus end of microtubules and to the centrosome.</text>
</comment>
<feature type="repeat" description="WD" evidence="12">
    <location>
        <begin position="231"/>
        <end position="272"/>
    </location>
</feature>
<dbReference type="FunFam" id="1.20.960.30:FF:000002">
    <property type="entry name" value="Platelet-activating factor acetylhydrolase ib"/>
    <property type="match status" value="1"/>
</dbReference>
<evidence type="ECO:0000256" key="11">
    <source>
        <dbReference type="HAMAP-Rule" id="MF_03141"/>
    </source>
</evidence>
<dbReference type="GO" id="GO:0005737">
    <property type="term" value="C:cytoplasm"/>
    <property type="evidence" value="ECO:0007669"/>
    <property type="project" value="UniProtKB-UniRule"/>
</dbReference>
<dbReference type="GO" id="GO:0030286">
    <property type="term" value="C:dynein complex"/>
    <property type="evidence" value="ECO:0007669"/>
    <property type="project" value="UniProtKB-ARBA"/>
</dbReference>
<evidence type="ECO:0000256" key="10">
    <source>
        <dbReference type="ARBA" id="ARBA00023306"/>
    </source>
</evidence>
<dbReference type="Pfam" id="PF00400">
    <property type="entry name" value="WD40"/>
    <property type="match status" value="7"/>
</dbReference>
<gene>
    <name evidence="14" type="ORF">PAPOLLO_LOCUS11393</name>
</gene>
<dbReference type="Proteomes" id="UP000691718">
    <property type="component" value="Unassembled WGS sequence"/>
</dbReference>
<evidence type="ECO:0000256" key="7">
    <source>
        <dbReference type="ARBA" id="ARBA00022776"/>
    </source>
</evidence>
<dbReference type="Pfam" id="PF24951">
    <property type="entry name" value="LisH_PAC1"/>
    <property type="match status" value="1"/>
</dbReference>
<dbReference type="SMART" id="SM00667">
    <property type="entry name" value="LisH"/>
    <property type="match status" value="1"/>
</dbReference>
<dbReference type="GO" id="GO:0070840">
    <property type="term" value="F:dynein complex binding"/>
    <property type="evidence" value="ECO:0007669"/>
    <property type="project" value="UniProtKB-UniRule"/>
</dbReference>
<dbReference type="InterPro" id="IPR019775">
    <property type="entry name" value="WD40_repeat_CS"/>
</dbReference>
<feature type="repeat" description="WD" evidence="12">
    <location>
        <begin position="104"/>
        <end position="145"/>
    </location>
</feature>
<feature type="repeat" description="WD" evidence="12">
    <location>
        <begin position="189"/>
        <end position="230"/>
    </location>
</feature>
<keyword evidence="5 11" id="KW-0493">Microtubule</keyword>
<dbReference type="GO" id="GO:0005874">
    <property type="term" value="C:microtubule"/>
    <property type="evidence" value="ECO:0007669"/>
    <property type="project" value="UniProtKB-KW"/>
</dbReference>
<keyword evidence="8 11" id="KW-0175">Coiled coil</keyword>
<dbReference type="FunFam" id="2.130.10.10:FF:000342">
    <property type="entry name" value="Nuclear distribution protein PAC1"/>
    <property type="match status" value="1"/>
</dbReference>
<dbReference type="OrthoDB" id="674604at2759"/>
<reference evidence="14" key="1">
    <citation type="submission" date="2021-04" db="EMBL/GenBank/DDBJ databases">
        <authorList>
            <person name="Tunstrom K."/>
        </authorList>
    </citation>
    <scope>NUCLEOTIDE SEQUENCE</scope>
</reference>
<proteinExistence type="inferred from homology"/>
<dbReference type="GO" id="GO:0051012">
    <property type="term" value="P:microtubule sliding"/>
    <property type="evidence" value="ECO:0007669"/>
    <property type="project" value="UniProtKB-UniRule"/>
</dbReference>
<evidence type="ECO:0000256" key="6">
    <source>
        <dbReference type="ARBA" id="ARBA00022737"/>
    </source>
</evidence>
<dbReference type="GO" id="GO:0006909">
    <property type="term" value="P:phagocytosis"/>
    <property type="evidence" value="ECO:0007669"/>
    <property type="project" value="UniProtKB-ARBA"/>
</dbReference>
<comment type="function">
    <text evidence="11">Positively regulates the activity of the minus-end directed microtubule motor protein dynein. May enhance dynein-mediated microtubule sliding by targeting dynein to the microtubule plus end. Required for several dynein- and microtubule-dependent processes.</text>
</comment>
<comment type="domain">
    <text evidence="11">Dimerization mediated by the LisH domain may be required to activate dynein.</text>
</comment>
<feature type="repeat" description="WD" evidence="12">
    <location>
        <begin position="311"/>
        <end position="336"/>
    </location>
</feature>
<evidence type="ECO:0000313" key="15">
    <source>
        <dbReference type="Proteomes" id="UP000691718"/>
    </source>
</evidence>
<evidence type="ECO:0000256" key="9">
    <source>
        <dbReference type="ARBA" id="ARBA00023212"/>
    </source>
</evidence>
<dbReference type="InterPro" id="IPR001680">
    <property type="entry name" value="WD40_rpt"/>
</dbReference>
<organism evidence="14 15">
    <name type="scientific">Parnassius apollo</name>
    <name type="common">Apollo butterfly</name>
    <name type="synonym">Papilio apollo</name>
    <dbReference type="NCBI Taxonomy" id="110799"/>
    <lineage>
        <taxon>Eukaryota</taxon>
        <taxon>Metazoa</taxon>
        <taxon>Ecdysozoa</taxon>
        <taxon>Arthropoda</taxon>
        <taxon>Hexapoda</taxon>
        <taxon>Insecta</taxon>
        <taxon>Pterygota</taxon>
        <taxon>Neoptera</taxon>
        <taxon>Endopterygota</taxon>
        <taxon>Lepidoptera</taxon>
        <taxon>Glossata</taxon>
        <taxon>Ditrysia</taxon>
        <taxon>Papilionoidea</taxon>
        <taxon>Papilionidae</taxon>
        <taxon>Parnassiinae</taxon>
        <taxon>Parnassini</taxon>
        <taxon>Parnassius</taxon>
        <taxon>Parnassius</taxon>
    </lineage>
</organism>
<evidence type="ECO:0000256" key="5">
    <source>
        <dbReference type="ARBA" id="ARBA00022701"/>
    </source>
</evidence>
<dbReference type="EMBL" id="CAJQZP010000828">
    <property type="protein sequence ID" value="CAG4987096.1"/>
    <property type="molecule type" value="Genomic_DNA"/>
</dbReference>
<dbReference type="PIRSF" id="PIRSF037647">
    <property type="entry name" value="Dynein_regulator_Lis1"/>
    <property type="match status" value="1"/>
</dbReference>
<dbReference type="InterPro" id="IPR006594">
    <property type="entry name" value="LisH"/>
</dbReference>
<keyword evidence="4 11" id="KW-0132">Cell division</keyword>
<name>A0A8S3WWL4_PARAO</name>
<dbReference type="GO" id="GO:0051299">
    <property type="term" value="P:centrosome separation"/>
    <property type="evidence" value="ECO:0007669"/>
    <property type="project" value="UniProtKB-ARBA"/>
</dbReference>
<evidence type="ECO:0000256" key="12">
    <source>
        <dbReference type="PROSITE-ProRule" id="PRU00221"/>
    </source>
</evidence>
<evidence type="ECO:0000313" key="14">
    <source>
        <dbReference type="EMBL" id="CAG4987096.1"/>
    </source>
</evidence>
<keyword evidence="10 11" id="KW-0131">Cell cycle</keyword>
<keyword evidence="6" id="KW-0677">Repeat</keyword>
<feature type="repeat" description="WD" evidence="12">
    <location>
        <begin position="379"/>
        <end position="413"/>
    </location>
</feature>
<evidence type="ECO:0000256" key="2">
    <source>
        <dbReference type="ARBA" id="ARBA00022490"/>
    </source>
</evidence>
<dbReference type="GO" id="GO:0051225">
    <property type="term" value="P:spindle assembly"/>
    <property type="evidence" value="ECO:0007669"/>
    <property type="project" value="UniProtKB-ARBA"/>
</dbReference>
<evidence type="ECO:0000256" key="1">
    <source>
        <dbReference type="ARBA" id="ARBA00022448"/>
    </source>
</evidence>
<keyword evidence="15" id="KW-1185">Reference proteome</keyword>
<evidence type="ECO:0000256" key="3">
    <source>
        <dbReference type="ARBA" id="ARBA00022574"/>
    </source>
</evidence>
<dbReference type="GO" id="GO:0000132">
    <property type="term" value="P:establishment of mitotic spindle orientation"/>
    <property type="evidence" value="ECO:0007669"/>
    <property type="project" value="UniProtKB-UniRule"/>
</dbReference>
<dbReference type="GO" id="GO:0007154">
    <property type="term" value="P:cell communication"/>
    <property type="evidence" value="ECO:0007669"/>
    <property type="project" value="UniProtKB-ARBA"/>
</dbReference>
<evidence type="ECO:0000259" key="13">
    <source>
        <dbReference type="Pfam" id="PF24951"/>
    </source>
</evidence>
<dbReference type="GO" id="GO:0051301">
    <property type="term" value="P:cell division"/>
    <property type="evidence" value="ECO:0007669"/>
    <property type="project" value="UniProtKB-KW"/>
</dbReference>
<keyword evidence="7 11" id="KW-0498">Mitosis</keyword>